<accession>A0A0C4E0N9</accession>
<keyword evidence="4" id="KW-1185">Reference proteome</keyword>
<feature type="transmembrane region" description="Helical" evidence="1">
    <location>
        <begin position="164"/>
        <end position="183"/>
    </location>
</feature>
<reference evidence="2" key="3">
    <citation type="submission" date="2011-03" db="EMBL/GenBank/DDBJ databases">
        <title>Annotation of Magnaporthe poae ATCC 64411.</title>
        <authorList>
            <person name="Ma L.-J."/>
            <person name="Dead R."/>
            <person name="Young S.K."/>
            <person name="Zeng Q."/>
            <person name="Gargeya S."/>
            <person name="Fitzgerald M."/>
            <person name="Haas B."/>
            <person name="Abouelleil A."/>
            <person name="Alvarado L."/>
            <person name="Arachchi H.M."/>
            <person name="Berlin A."/>
            <person name="Brown A."/>
            <person name="Chapman S.B."/>
            <person name="Chen Z."/>
            <person name="Dunbar C."/>
            <person name="Freedman E."/>
            <person name="Gearin G."/>
            <person name="Gellesch M."/>
            <person name="Goldberg J."/>
            <person name="Griggs A."/>
            <person name="Gujja S."/>
            <person name="Heiman D."/>
            <person name="Howarth C."/>
            <person name="Larson L."/>
            <person name="Lui A."/>
            <person name="MacDonald P.J.P."/>
            <person name="Mehta T."/>
            <person name="Montmayeur A."/>
            <person name="Murphy C."/>
            <person name="Neiman D."/>
            <person name="Pearson M."/>
            <person name="Priest M."/>
            <person name="Roberts A."/>
            <person name="Saif S."/>
            <person name="Shea T."/>
            <person name="Shenoy N."/>
            <person name="Sisk P."/>
            <person name="Stolte C."/>
            <person name="Sykes S."/>
            <person name="Yandava C."/>
            <person name="Wortman J."/>
            <person name="Nusbaum C."/>
            <person name="Birren B."/>
        </authorList>
    </citation>
    <scope>NUCLEOTIDE SEQUENCE</scope>
    <source>
        <strain evidence="2">ATCC 64411</strain>
    </source>
</reference>
<keyword evidence="1" id="KW-0812">Transmembrane</keyword>
<sequence length="197" mass="22026">MYQWYKSVDMLLLSPRRRQPASGDGRALGNVETQLKRSVWTQPDEASVAQRVIYREGVERAFLRLREHIVSSTPDDSVPRHRALGPILPASRGCVLAASPSQFAGSGHVVVANRLEPRGFVNTLQMTVPIVERTADCHEMRPAGLRIYGKQCLLAARNRNCHQVLLWVLSVLWRLCIGPWFSIPGVARRLPVLTPSA</sequence>
<dbReference type="EMBL" id="GL876970">
    <property type="protein sequence ID" value="KLU86913.1"/>
    <property type="molecule type" value="Genomic_DNA"/>
</dbReference>
<reference evidence="3" key="4">
    <citation type="journal article" date="2015" name="G3 (Bethesda)">
        <title>Genome sequences of three phytopathogenic species of the Magnaporthaceae family of fungi.</title>
        <authorList>
            <person name="Okagaki L.H."/>
            <person name="Nunes C.C."/>
            <person name="Sailsbery J."/>
            <person name="Clay B."/>
            <person name="Brown D."/>
            <person name="John T."/>
            <person name="Oh Y."/>
            <person name="Young N."/>
            <person name="Fitzgerald M."/>
            <person name="Haas B.J."/>
            <person name="Zeng Q."/>
            <person name="Young S."/>
            <person name="Adiconis X."/>
            <person name="Fan L."/>
            <person name="Levin J.Z."/>
            <person name="Mitchell T.K."/>
            <person name="Okubara P.A."/>
            <person name="Farman M.L."/>
            <person name="Kohn L.M."/>
            <person name="Birren B."/>
            <person name="Ma L.-J."/>
            <person name="Dean R.A."/>
        </authorList>
    </citation>
    <scope>NUCLEOTIDE SEQUENCE</scope>
    <source>
        <strain evidence="3">ATCC 64411 / 73-15</strain>
    </source>
</reference>
<dbReference type="AlphaFoldDB" id="A0A0C4E0N9"/>
<evidence type="ECO:0000313" key="4">
    <source>
        <dbReference type="Proteomes" id="UP000011715"/>
    </source>
</evidence>
<reference evidence="2" key="1">
    <citation type="submission" date="2010-05" db="EMBL/GenBank/DDBJ databases">
        <title>The Genome Sequence of Magnaporthe poae strain ATCC 64411.</title>
        <authorList>
            <consortium name="The Broad Institute Genome Sequencing Platform"/>
            <consortium name="Broad Institute Genome Sequencing Center for Infectious Disease"/>
            <person name="Ma L.-J."/>
            <person name="Dead R."/>
            <person name="Young S."/>
            <person name="Zeng Q."/>
            <person name="Koehrsen M."/>
            <person name="Alvarado L."/>
            <person name="Berlin A."/>
            <person name="Chapman S.B."/>
            <person name="Chen Z."/>
            <person name="Freedman E."/>
            <person name="Gellesch M."/>
            <person name="Goldberg J."/>
            <person name="Griggs A."/>
            <person name="Gujja S."/>
            <person name="Heilman E.R."/>
            <person name="Heiman D."/>
            <person name="Hepburn T."/>
            <person name="Howarth C."/>
            <person name="Jen D."/>
            <person name="Larson L."/>
            <person name="Mehta T."/>
            <person name="Neiman D."/>
            <person name="Pearson M."/>
            <person name="Roberts A."/>
            <person name="Saif S."/>
            <person name="Shea T."/>
            <person name="Shenoy N."/>
            <person name="Sisk P."/>
            <person name="Stolte C."/>
            <person name="Sykes S."/>
            <person name="Walk T."/>
            <person name="White J."/>
            <person name="Yandava C."/>
            <person name="Haas B."/>
            <person name="Nusbaum C."/>
            <person name="Birren B."/>
        </authorList>
    </citation>
    <scope>NUCLEOTIDE SEQUENCE</scope>
    <source>
        <strain evidence="2">ATCC 64411</strain>
    </source>
</reference>
<organism evidence="3 4">
    <name type="scientific">Magnaporthiopsis poae (strain ATCC 64411 / 73-15)</name>
    <name type="common">Kentucky bluegrass fungus</name>
    <name type="synonym">Magnaporthe poae</name>
    <dbReference type="NCBI Taxonomy" id="644358"/>
    <lineage>
        <taxon>Eukaryota</taxon>
        <taxon>Fungi</taxon>
        <taxon>Dikarya</taxon>
        <taxon>Ascomycota</taxon>
        <taxon>Pezizomycotina</taxon>
        <taxon>Sordariomycetes</taxon>
        <taxon>Sordariomycetidae</taxon>
        <taxon>Magnaporthales</taxon>
        <taxon>Magnaporthaceae</taxon>
        <taxon>Magnaporthiopsis</taxon>
    </lineage>
</organism>
<proteinExistence type="predicted"/>
<keyword evidence="1" id="KW-0472">Membrane</keyword>
<dbReference type="Proteomes" id="UP000011715">
    <property type="component" value="Unassembled WGS sequence"/>
</dbReference>
<name>A0A0C4E0N9_MAGP6</name>
<reference evidence="3" key="5">
    <citation type="submission" date="2015-06" db="UniProtKB">
        <authorList>
            <consortium name="EnsemblFungi"/>
        </authorList>
    </citation>
    <scope>IDENTIFICATION</scope>
    <source>
        <strain evidence="3">ATCC 64411</strain>
    </source>
</reference>
<evidence type="ECO:0000256" key="1">
    <source>
        <dbReference type="SAM" id="Phobius"/>
    </source>
</evidence>
<dbReference type="EnsemblFungi" id="MAPG_05920T0">
    <property type="protein sequence ID" value="MAPG_05920T0"/>
    <property type="gene ID" value="MAPG_05920"/>
</dbReference>
<evidence type="ECO:0000313" key="3">
    <source>
        <dbReference type="EnsemblFungi" id="MAPG_05920T0"/>
    </source>
</evidence>
<dbReference type="EMBL" id="ADBL01001417">
    <property type="status" value="NOT_ANNOTATED_CDS"/>
    <property type="molecule type" value="Genomic_DNA"/>
</dbReference>
<dbReference type="VEuPathDB" id="FungiDB:MAPG_05920"/>
<keyword evidence="1" id="KW-1133">Transmembrane helix</keyword>
<gene>
    <name evidence="2" type="ORF">MAPG_05920</name>
</gene>
<protein>
    <submittedName>
        <fullName evidence="2 3">Uncharacterized protein</fullName>
    </submittedName>
</protein>
<reference evidence="4" key="2">
    <citation type="submission" date="2010-05" db="EMBL/GenBank/DDBJ databases">
        <title>The genome sequence of Magnaporthe poae strain ATCC 64411.</title>
        <authorList>
            <person name="Ma L.-J."/>
            <person name="Dead R."/>
            <person name="Young S."/>
            <person name="Zeng Q."/>
            <person name="Koehrsen M."/>
            <person name="Alvarado L."/>
            <person name="Berlin A."/>
            <person name="Chapman S.B."/>
            <person name="Chen Z."/>
            <person name="Freedman E."/>
            <person name="Gellesch M."/>
            <person name="Goldberg J."/>
            <person name="Griggs A."/>
            <person name="Gujja S."/>
            <person name="Heilman E.R."/>
            <person name="Heiman D."/>
            <person name="Hepburn T."/>
            <person name="Howarth C."/>
            <person name="Jen D."/>
            <person name="Larson L."/>
            <person name="Mehta T."/>
            <person name="Neiman D."/>
            <person name="Pearson M."/>
            <person name="Roberts A."/>
            <person name="Saif S."/>
            <person name="Shea T."/>
            <person name="Shenoy N."/>
            <person name="Sisk P."/>
            <person name="Stolte C."/>
            <person name="Sykes S."/>
            <person name="Walk T."/>
            <person name="White J."/>
            <person name="Yandava C."/>
            <person name="Haas B."/>
            <person name="Nusbaum C."/>
            <person name="Birren B."/>
        </authorList>
    </citation>
    <scope>NUCLEOTIDE SEQUENCE [LARGE SCALE GENOMIC DNA]</scope>
    <source>
        <strain evidence="4">ATCC 64411 / 73-15</strain>
    </source>
</reference>
<evidence type="ECO:0000313" key="2">
    <source>
        <dbReference type="EMBL" id="KLU86913.1"/>
    </source>
</evidence>